<comment type="caution">
    <text evidence="2">The sequence shown here is derived from an EMBL/GenBank/DDBJ whole genome shotgun (WGS) entry which is preliminary data.</text>
</comment>
<reference evidence="2 3" key="1">
    <citation type="submission" date="2016-04" db="EMBL/GenBank/DDBJ databases">
        <title>Draft Genome Assembly of the Bloom-forming Cyanobacterium Nodularia spumigena Strain CENA596 in Shrimp Production Ponds.</title>
        <authorList>
            <person name="Popin R.V."/>
            <person name="Rigonato J."/>
            <person name="Abreu V.A."/>
            <person name="Andreote A.P."/>
            <person name="Silveira S.B."/>
            <person name="Odebrecht C."/>
            <person name="Fiore M.F."/>
        </authorList>
    </citation>
    <scope>NUCLEOTIDE SEQUENCE [LARGE SCALE GENOMIC DNA]</scope>
    <source>
        <strain evidence="2 3">CENA596</strain>
    </source>
</reference>
<evidence type="ECO:0000313" key="2">
    <source>
        <dbReference type="EMBL" id="KZL47734.1"/>
    </source>
</evidence>
<proteinExistence type="predicted"/>
<organism evidence="2 3">
    <name type="scientific">Nodularia spumigena CENA596</name>
    <dbReference type="NCBI Taxonomy" id="1819295"/>
    <lineage>
        <taxon>Bacteria</taxon>
        <taxon>Bacillati</taxon>
        <taxon>Cyanobacteriota</taxon>
        <taxon>Cyanophyceae</taxon>
        <taxon>Nostocales</taxon>
        <taxon>Nodulariaceae</taxon>
        <taxon>Nodularia</taxon>
    </lineage>
</organism>
<evidence type="ECO:0000313" key="3">
    <source>
        <dbReference type="Proteomes" id="UP000076555"/>
    </source>
</evidence>
<dbReference type="PANTHER" id="PTHR39338">
    <property type="entry name" value="BLL5662 PROTEIN-RELATED"/>
    <property type="match status" value="1"/>
</dbReference>
<accession>A0A166I1N7</accession>
<dbReference type="AlphaFoldDB" id="A0A166I1N7"/>
<dbReference type="OrthoDB" id="9764216at2"/>
<gene>
    <name evidence="2" type="ORF">A2T98_21565</name>
</gene>
<protein>
    <submittedName>
        <fullName evidence="2">VWA containing CoxE family protein</fullName>
    </submittedName>
</protein>
<dbReference type="Proteomes" id="UP000076555">
    <property type="component" value="Unassembled WGS sequence"/>
</dbReference>
<sequence>MSDFNPHPLLDTLFYRLRRDGFALGVSEYLVTLKAIDGGWGTEDANALKKLLKSLWCHSLAQQDQLEVVFRSISAEAAPKKEELRENNPDSSSELTSSSNPSPPSSETQVSTVDSFPTSTPEFSLLPVKSPISLLEQQTEDRDFQTYAPISRRYMVYSWRYLRRMVGDGREDILDVAATIAQVCEQGFFLAPKYGRRERNHVDLLLLIDQEGSMTPFHHFTRDLVQTAQYESNIQQVRVGYFHNVPAKYIYRDPYLTEKVLLESTLAAGDGNTSILIVSDGGAARGDRRSQRFSATAEVLWQIKQHTKLIAWLNPIPPERWRGTTAQFIANLLPMYPLDPHGLNQAIAEIR</sequence>
<dbReference type="PANTHER" id="PTHR39338:SF7">
    <property type="entry name" value="BLL6692 PROTEIN"/>
    <property type="match status" value="1"/>
</dbReference>
<evidence type="ECO:0000256" key="1">
    <source>
        <dbReference type="SAM" id="MobiDB-lite"/>
    </source>
</evidence>
<feature type="region of interest" description="Disordered" evidence="1">
    <location>
        <begin position="80"/>
        <end position="118"/>
    </location>
</feature>
<dbReference type="RefSeq" id="WP_063874523.1">
    <property type="nucleotide sequence ID" value="NZ_CAWMRI010000284.1"/>
</dbReference>
<name>A0A166I1N7_NODSP</name>
<dbReference type="EMBL" id="LWAJ01000284">
    <property type="protein sequence ID" value="KZL47734.1"/>
    <property type="molecule type" value="Genomic_DNA"/>
</dbReference>
<feature type="compositionally biased region" description="Low complexity" evidence="1">
    <location>
        <begin position="89"/>
        <end position="100"/>
    </location>
</feature>
<feature type="compositionally biased region" description="Polar residues" evidence="1">
    <location>
        <begin position="107"/>
        <end position="118"/>
    </location>
</feature>